<name>A0A2C9WMT7_MANES</name>
<reference evidence="1" key="1">
    <citation type="submission" date="2016-02" db="EMBL/GenBank/DDBJ databases">
        <title>WGS assembly of Manihot esculenta.</title>
        <authorList>
            <person name="Bredeson J.V."/>
            <person name="Prochnik S.E."/>
            <person name="Lyons J.B."/>
            <person name="Schmutz J."/>
            <person name="Grimwood J."/>
            <person name="Vrebalov J."/>
            <person name="Bart R.S."/>
            <person name="Amuge T."/>
            <person name="Ferguson M.E."/>
            <person name="Green R."/>
            <person name="Putnam N."/>
            <person name="Stites J."/>
            <person name="Rounsley S."/>
            <person name="Rokhsar D.S."/>
        </authorList>
    </citation>
    <scope>NUCLEOTIDE SEQUENCE [LARGE SCALE GENOMIC DNA]</scope>
    <source>
        <tissue evidence="1">Leaf</tissue>
    </source>
</reference>
<sequence>MNMRAAIGEIVPPLIACNVKIYRYHRQNSTLPCRS</sequence>
<dbReference type="AlphaFoldDB" id="A0A2C9WMT7"/>
<dbReference type="EMBL" id="CM004387">
    <property type="protein sequence ID" value="OAY61707.1"/>
    <property type="molecule type" value="Genomic_DNA"/>
</dbReference>
<organism evidence="1">
    <name type="scientific">Manihot esculenta</name>
    <name type="common">Cassava</name>
    <name type="synonym">Jatropha manihot</name>
    <dbReference type="NCBI Taxonomy" id="3983"/>
    <lineage>
        <taxon>Eukaryota</taxon>
        <taxon>Viridiplantae</taxon>
        <taxon>Streptophyta</taxon>
        <taxon>Embryophyta</taxon>
        <taxon>Tracheophyta</taxon>
        <taxon>Spermatophyta</taxon>
        <taxon>Magnoliopsida</taxon>
        <taxon>eudicotyledons</taxon>
        <taxon>Gunneridae</taxon>
        <taxon>Pentapetalae</taxon>
        <taxon>rosids</taxon>
        <taxon>fabids</taxon>
        <taxon>Malpighiales</taxon>
        <taxon>Euphorbiaceae</taxon>
        <taxon>Crotonoideae</taxon>
        <taxon>Manihoteae</taxon>
        <taxon>Manihot</taxon>
    </lineage>
</organism>
<accession>A0A2C9WMT7</accession>
<evidence type="ECO:0000313" key="1">
    <source>
        <dbReference type="EMBL" id="OAY61707.1"/>
    </source>
</evidence>
<gene>
    <name evidence="1" type="ORF">MANES_01G210700</name>
</gene>
<protein>
    <submittedName>
        <fullName evidence="1">Uncharacterized protein</fullName>
    </submittedName>
</protein>
<proteinExistence type="predicted"/>